<keyword evidence="2" id="KW-1185">Reference proteome</keyword>
<evidence type="ECO:0000313" key="1">
    <source>
        <dbReference type="EMBL" id="SCC25156.1"/>
    </source>
</evidence>
<sequence length="123" mass="14692">MLLELMKDLLLFKQEDIKSPILILAIDLVGEKNLYIISQRLVEWIKVEGMRKKTRHLDLWPNIPWCENLRLLIEKNPAFSQSFKVVKNYLTYNDKVTEEERQKAIEYIAKHNYTPPPLISLRR</sequence>
<reference evidence="2" key="1">
    <citation type="submission" date="2016-08" db="EMBL/GenBank/DDBJ databases">
        <authorList>
            <person name="Varghese N."/>
            <person name="Submissions Spin"/>
        </authorList>
    </citation>
    <scope>NUCLEOTIDE SEQUENCE [LARGE SCALE GENOMIC DNA]</scope>
    <source>
        <strain evidence="2">R-53144</strain>
    </source>
</reference>
<name>A0A1C4D1I7_9GAMM</name>
<dbReference type="RefSeq" id="WP_065636263.1">
    <property type="nucleotide sequence ID" value="NZ_FMBA01000056.1"/>
</dbReference>
<organism evidence="1 2">
    <name type="scientific">Gilliamella intestini</name>
    <dbReference type="NCBI Taxonomy" id="1798183"/>
    <lineage>
        <taxon>Bacteria</taxon>
        <taxon>Pseudomonadati</taxon>
        <taxon>Pseudomonadota</taxon>
        <taxon>Gammaproteobacteria</taxon>
        <taxon>Orbales</taxon>
        <taxon>Orbaceae</taxon>
        <taxon>Gilliamella</taxon>
    </lineage>
</organism>
<dbReference type="OrthoDB" id="9807866at2"/>
<dbReference type="AlphaFoldDB" id="A0A1C4D1I7"/>
<proteinExistence type="predicted"/>
<dbReference type="STRING" id="1798183.GA0061080_105612"/>
<dbReference type="Proteomes" id="UP000199698">
    <property type="component" value="Unassembled WGS sequence"/>
</dbReference>
<accession>A0A1C4D1I7</accession>
<gene>
    <name evidence="1" type="ORF">GA0061080_105612</name>
</gene>
<protein>
    <submittedName>
        <fullName evidence="1">Uncharacterized protein</fullName>
    </submittedName>
</protein>
<evidence type="ECO:0000313" key="2">
    <source>
        <dbReference type="Proteomes" id="UP000199698"/>
    </source>
</evidence>
<dbReference type="EMBL" id="FMBA01000056">
    <property type="protein sequence ID" value="SCC25156.1"/>
    <property type="molecule type" value="Genomic_DNA"/>
</dbReference>